<accession>A0A6J5KXC6</accession>
<proteinExistence type="predicted"/>
<sequence length="386" mass="42312">MANIQIWNGSATFTAGQSTPFGFYDDDLDFQEQAPKVASFCAVRLGYPLMDVELNSGSFFACFEEAVTTYGNEVYQALAVQNYMSLEGGSTTANLNNAVISSNLQNVIRISNSYGTEAGVGGNVTLNKGSINVSPNVQEYNLKAWAEAEGITGGIEIRKVYYEAPPAIMRYFDPYAGTGTGIQSLMDAFDFGSYSPGVNFLLMPISYDLLKVQAIEFNDQVRKSAYSFEVHNNNLRLFPTPKSGGLIWFEYYLLEDKQNIDDSANTPGGQDAAISNISNVPYTNPVYAEINSVGRQWVAKYALALSKELLAYVRGKYTTVPVPGSEATLNQADLLADARSEKEALIVNLRDILEKTSKVSQLERKAQEAGFLQDTLKMVPMVIFVG</sequence>
<protein>
    <submittedName>
        <fullName evidence="1">Uncharacterized protein</fullName>
    </submittedName>
</protein>
<gene>
    <name evidence="1" type="ORF">UFOVP54_37</name>
</gene>
<reference evidence="1" key="1">
    <citation type="submission" date="2020-04" db="EMBL/GenBank/DDBJ databases">
        <authorList>
            <person name="Chiriac C."/>
            <person name="Salcher M."/>
            <person name="Ghai R."/>
            <person name="Kavagutti S V."/>
        </authorList>
    </citation>
    <scope>NUCLEOTIDE SEQUENCE</scope>
</reference>
<organism evidence="1">
    <name type="scientific">uncultured Caudovirales phage</name>
    <dbReference type="NCBI Taxonomy" id="2100421"/>
    <lineage>
        <taxon>Viruses</taxon>
        <taxon>Duplodnaviria</taxon>
        <taxon>Heunggongvirae</taxon>
        <taxon>Uroviricota</taxon>
        <taxon>Caudoviricetes</taxon>
        <taxon>Peduoviridae</taxon>
        <taxon>Maltschvirus</taxon>
        <taxon>Maltschvirus maltsch</taxon>
    </lineage>
</organism>
<evidence type="ECO:0000313" key="1">
    <source>
        <dbReference type="EMBL" id="CAB4124870.1"/>
    </source>
</evidence>
<name>A0A6J5KXC6_9CAUD</name>
<dbReference type="EMBL" id="LR796188">
    <property type="protein sequence ID" value="CAB4124870.1"/>
    <property type="molecule type" value="Genomic_DNA"/>
</dbReference>